<dbReference type="Gramene" id="TraesJAG3A03G01373920.1">
    <property type="protein sequence ID" value="TraesJAG3A03G01373920.1.CDS1"/>
    <property type="gene ID" value="TraesJAG3A03G01373920"/>
</dbReference>
<dbReference type="Gramene" id="TraesCS3A03G0364600.1">
    <property type="protein sequence ID" value="TraesCS3A03G0364600.1.CDS1"/>
    <property type="gene ID" value="TraesCS3A03G0364600"/>
</dbReference>
<dbReference type="Gramene" id="TraesCLE_scaffold_110796_01G000100.1">
    <property type="protein sequence ID" value="TraesCLE_scaffold_110796_01G000100.1"/>
    <property type="gene ID" value="TraesCLE_scaffold_110796_01G000100"/>
</dbReference>
<feature type="region of interest" description="Disordered" evidence="1">
    <location>
        <begin position="1"/>
        <end position="42"/>
    </location>
</feature>
<feature type="compositionally biased region" description="Polar residues" evidence="1">
    <location>
        <begin position="73"/>
        <end position="86"/>
    </location>
</feature>
<dbReference type="Gramene" id="TraesSYM3A03G01386210.1">
    <property type="protein sequence ID" value="TraesSYM3A03G01386210.1.CDS1"/>
    <property type="gene ID" value="TraesSYM3A03G01386210"/>
</dbReference>
<dbReference type="Gramene" id="TraesPARA_EIv1.0_0805390.1">
    <property type="protein sequence ID" value="TraesPARA_EIv1.0_0805390.1.CDS1"/>
    <property type="gene ID" value="TraesPARA_EIv1.0_0805390"/>
</dbReference>
<dbReference type="Gramene" id="TraesCAD_scaffold_139227_01G000100.1">
    <property type="protein sequence ID" value="TraesCAD_scaffold_139227_01G000100.1"/>
    <property type="gene ID" value="TraesCAD_scaffold_139227_01G000100"/>
</dbReference>
<dbReference type="Gramene" id="TraesCS3A02G156600.1">
    <property type="protein sequence ID" value="TraesCS3A02G156600.1.cds1"/>
    <property type="gene ID" value="TraesCS3A02G156600"/>
</dbReference>
<protein>
    <submittedName>
        <fullName evidence="2">Uncharacterized protein</fullName>
    </submittedName>
</protein>
<dbReference type="Gramene" id="TraesARI3A03G01384800.1">
    <property type="protein sequence ID" value="TraesARI3A03G01384800.1.CDS1"/>
    <property type="gene ID" value="TraesARI3A03G01384800"/>
</dbReference>
<dbReference type="AlphaFoldDB" id="A0A3B6EDD8"/>
<organism evidence="2">
    <name type="scientific">Triticum aestivum</name>
    <name type="common">Wheat</name>
    <dbReference type="NCBI Taxonomy" id="4565"/>
    <lineage>
        <taxon>Eukaryota</taxon>
        <taxon>Viridiplantae</taxon>
        <taxon>Streptophyta</taxon>
        <taxon>Embryophyta</taxon>
        <taxon>Tracheophyta</taxon>
        <taxon>Spermatophyta</taxon>
        <taxon>Magnoliopsida</taxon>
        <taxon>Liliopsida</taxon>
        <taxon>Poales</taxon>
        <taxon>Poaceae</taxon>
        <taxon>BOP clade</taxon>
        <taxon>Pooideae</taxon>
        <taxon>Triticodae</taxon>
        <taxon>Triticeae</taxon>
        <taxon>Triticinae</taxon>
        <taxon>Triticum</taxon>
    </lineage>
</organism>
<reference evidence="2" key="2">
    <citation type="submission" date="2018-10" db="UniProtKB">
        <authorList>
            <consortium name="EnsemblPlants"/>
        </authorList>
    </citation>
    <scope>IDENTIFICATION</scope>
</reference>
<dbReference type="Proteomes" id="UP000019116">
    <property type="component" value="Chromosome 3A"/>
</dbReference>
<feature type="region of interest" description="Disordered" evidence="1">
    <location>
        <begin position="72"/>
        <end position="94"/>
    </location>
</feature>
<reference evidence="2" key="1">
    <citation type="submission" date="2018-08" db="EMBL/GenBank/DDBJ databases">
        <authorList>
            <person name="Rossello M."/>
        </authorList>
    </citation>
    <scope>NUCLEOTIDE SEQUENCE [LARGE SCALE GENOMIC DNA]</scope>
    <source>
        <strain evidence="2">cv. Chinese Spring</strain>
    </source>
</reference>
<evidence type="ECO:0000313" key="2">
    <source>
        <dbReference type="EnsemblPlants" id="TraesCS3A02G156600.1.cds1"/>
    </source>
</evidence>
<dbReference type="Gramene" id="TraesROB_scaffold_161472_01G000100.1">
    <property type="protein sequence ID" value="TraesROB_scaffold_161472_01G000100.1"/>
    <property type="gene ID" value="TraesROB_scaffold_161472_01G000100"/>
</dbReference>
<proteinExistence type="predicted"/>
<dbReference type="Gramene" id="TraesJUL3A03G01376490.1">
    <property type="protein sequence ID" value="TraesJUL3A03G01376490.1.CDS1"/>
    <property type="gene ID" value="TraesJUL3A03G01376490"/>
</dbReference>
<dbReference type="Gramene" id="TraesLDM3A03G01367140.1">
    <property type="protein sequence ID" value="TraesLDM3A03G01367140.1.CDS1"/>
    <property type="gene ID" value="TraesLDM3A03G01367140"/>
</dbReference>
<dbReference type="EnsemblPlants" id="TraesCS3A02G156600.1">
    <property type="protein sequence ID" value="TraesCS3A02G156600.1.cds1"/>
    <property type="gene ID" value="TraesCS3A02G156600"/>
</dbReference>
<name>A0A3B6EDD8_WHEAT</name>
<dbReference type="Gramene" id="TraesMAC3A03G01362870.1">
    <property type="protein sequence ID" value="TraesMAC3A03G01362870.1.CDS1"/>
    <property type="gene ID" value="TraesMAC3A03G01362870"/>
</dbReference>
<evidence type="ECO:0000313" key="3">
    <source>
        <dbReference type="Proteomes" id="UP000019116"/>
    </source>
</evidence>
<accession>A0A3B6EDD8</accession>
<sequence>MEELDRGITRQCVRNQDDKRHGSPSRTQPWAAAEPEVDEGQSVVEAVGEEGYSGRWRMATVVACCGRRPMAASSCSSSTKMLQLNSYGRDKNAA</sequence>
<keyword evidence="3" id="KW-1185">Reference proteome</keyword>
<dbReference type="Gramene" id="TraesWEE_scaffold_170890_01G000100.1">
    <property type="protein sequence ID" value="TraesWEE_scaffold_170890_01G000100.1"/>
    <property type="gene ID" value="TraesWEE_scaffold_170890_01G000100"/>
</dbReference>
<dbReference type="Gramene" id="TraesSTA3A03G01356110.1">
    <property type="protein sequence ID" value="TraesSTA3A03G01356110.1.CDS1"/>
    <property type="gene ID" value="TraesSTA3A03G01356110"/>
</dbReference>
<dbReference type="Gramene" id="TraesLAC3A03G01308460.1">
    <property type="protein sequence ID" value="TraesLAC3A03G01308460.1.CDS1"/>
    <property type="gene ID" value="TraesLAC3A03G01308460"/>
</dbReference>
<dbReference type="Gramene" id="TraesNOR3A03G01385100.1">
    <property type="protein sequence ID" value="TraesNOR3A03G01385100.1.CDS1"/>
    <property type="gene ID" value="TraesNOR3A03G01385100"/>
</dbReference>
<evidence type="ECO:0000256" key="1">
    <source>
        <dbReference type="SAM" id="MobiDB-lite"/>
    </source>
</evidence>